<dbReference type="InterPro" id="IPR023154">
    <property type="entry name" value="Jann4075-like_sf"/>
</dbReference>
<sequence>MSDLATYVADIKKYTSNVNEAAVAGVVKHLGIALRNRDSSLVAGKDPAELARVRDSFLKKKLALTDADDKLDAAVVAVIEKLKADNSKSRVTVYYLLAEHFKKLDLFVKSA</sequence>
<proteinExistence type="predicted"/>
<dbReference type="InterPro" id="IPR021274">
    <property type="entry name" value="DUF2853"/>
</dbReference>
<dbReference type="OrthoDB" id="9812542at2"/>
<evidence type="ECO:0008006" key="3">
    <source>
        <dbReference type="Google" id="ProtNLM"/>
    </source>
</evidence>
<gene>
    <name evidence="1" type="ORF">C5L14_18580</name>
</gene>
<evidence type="ECO:0000313" key="1">
    <source>
        <dbReference type="EMBL" id="PRH86245.1"/>
    </source>
</evidence>
<dbReference type="EMBL" id="PUEJ01000006">
    <property type="protein sequence ID" value="PRH86245.1"/>
    <property type="molecule type" value="Genomic_DNA"/>
</dbReference>
<organism evidence="1 2">
    <name type="scientific">Labrys okinawensis</name>
    <dbReference type="NCBI Taxonomy" id="346911"/>
    <lineage>
        <taxon>Bacteria</taxon>
        <taxon>Pseudomonadati</taxon>
        <taxon>Pseudomonadota</taxon>
        <taxon>Alphaproteobacteria</taxon>
        <taxon>Hyphomicrobiales</taxon>
        <taxon>Xanthobacteraceae</taxon>
        <taxon>Labrys</taxon>
    </lineage>
</organism>
<reference evidence="1 2" key="1">
    <citation type="submission" date="2018-02" db="EMBL/GenBank/DDBJ databases">
        <title>Whole genome sequencing of endophytic bacterium.</title>
        <authorList>
            <person name="Eedara R."/>
            <person name="Podile A.R."/>
        </authorList>
    </citation>
    <scope>NUCLEOTIDE SEQUENCE [LARGE SCALE GENOMIC DNA]</scope>
    <source>
        <strain evidence="1 2">RP1T</strain>
    </source>
</reference>
<comment type="caution">
    <text evidence="1">The sequence shown here is derived from an EMBL/GenBank/DDBJ whole genome shotgun (WGS) entry which is preliminary data.</text>
</comment>
<keyword evidence="2" id="KW-1185">Reference proteome</keyword>
<accession>A0A2S9QA77</accession>
<evidence type="ECO:0000313" key="2">
    <source>
        <dbReference type="Proteomes" id="UP000237682"/>
    </source>
</evidence>
<dbReference type="AlphaFoldDB" id="A0A2S9QA77"/>
<dbReference type="Gene3D" id="1.10.238.120">
    <property type="entry name" value="Jann4075-like"/>
    <property type="match status" value="1"/>
</dbReference>
<dbReference type="Proteomes" id="UP000237682">
    <property type="component" value="Unassembled WGS sequence"/>
</dbReference>
<dbReference type="Pfam" id="PF11015">
    <property type="entry name" value="DUF2853"/>
    <property type="match status" value="1"/>
</dbReference>
<dbReference type="SUPFAM" id="SSF158587">
    <property type="entry name" value="Jann4075-like"/>
    <property type="match status" value="1"/>
</dbReference>
<protein>
    <recommendedName>
        <fullName evidence="3">DUF2853 domain-containing protein</fullName>
    </recommendedName>
</protein>
<name>A0A2S9QA77_9HYPH</name>